<feature type="compositionally biased region" description="Low complexity" evidence="5">
    <location>
        <begin position="355"/>
        <end position="364"/>
    </location>
</feature>
<dbReference type="GO" id="GO:0005509">
    <property type="term" value="F:calcium ion binding"/>
    <property type="evidence" value="ECO:0007669"/>
    <property type="project" value="InterPro"/>
</dbReference>
<evidence type="ECO:0000256" key="4">
    <source>
        <dbReference type="SAM" id="Coils"/>
    </source>
</evidence>
<keyword evidence="4" id="KW-0175">Coiled coil</keyword>
<evidence type="ECO:0000256" key="5">
    <source>
        <dbReference type="SAM" id="MobiDB-lite"/>
    </source>
</evidence>
<keyword evidence="10" id="KW-1185">Reference proteome</keyword>
<dbReference type="InterPro" id="IPR018247">
    <property type="entry name" value="EF_Hand_1_Ca_BS"/>
</dbReference>
<evidence type="ECO:0000256" key="1">
    <source>
        <dbReference type="ARBA" id="ARBA00022574"/>
    </source>
</evidence>
<feature type="compositionally biased region" description="Basic residues" evidence="5">
    <location>
        <begin position="380"/>
        <end position="392"/>
    </location>
</feature>
<evidence type="ECO:0000313" key="10">
    <source>
        <dbReference type="Proteomes" id="UP001152797"/>
    </source>
</evidence>
<feature type="region of interest" description="Disordered" evidence="5">
    <location>
        <begin position="220"/>
        <end position="443"/>
    </location>
</feature>
<dbReference type="EMBL" id="CAMXCT030001256">
    <property type="protein sequence ID" value="CAL4775643.1"/>
    <property type="molecule type" value="Genomic_DNA"/>
</dbReference>
<feature type="compositionally biased region" description="Acidic residues" evidence="5">
    <location>
        <begin position="234"/>
        <end position="303"/>
    </location>
</feature>
<dbReference type="InterPro" id="IPR001680">
    <property type="entry name" value="WD40_rpt"/>
</dbReference>
<feature type="region of interest" description="Disordered" evidence="5">
    <location>
        <begin position="164"/>
        <end position="196"/>
    </location>
</feature>
<keyword evidence="3" id="KW-0106">Calcium</keyword>
<reference evidence="7" key="1">
    <citation type="submission" date="2022-10" db="EMBL/GenBank/DDBJ databases">
        <authorList>
            <person name="Chen Y."/>
            <person name="Dougan E. K."/>
            <person name="Chan C."/>
            <person name="Rhodes N."/>
            <person name="Thang M."/>
        </authorList>
    </citation>
    <scope>NUCLEOTIDE SEQUENCE</scope>
</reference>
<feature type="domain" description="EF-hand" evidence="6">
    <location>
        <begin position="57"/>
        <end position="92"/>
    </location>
</feature>
<dbReference type="InterPro" id="IPR015943">
    <property type="entry name" value="WD40/YVTN_repeat-like_dom_sf"/>
</dbReference>
<comment type="caution">
    <text evidence="7">The sequence shown here is derived from an EMBL/GenBank/DDBJ whole genome shotgun (WGS) entry which is preliminary data.</text>
</comment>
<evidence type="ECO:0000313" key="8">
    <source>
        <dbReference type="EMBL" id="CAL1141706.1"/>
    </source>
</evidence>
<proteinExistence type="predicted"/>
<evidence type="ECO:0000259" key="6">
    <source>
        <dbReference type="PROSITE" id="PS50222"/>
    </source>
</evidence>
<feature type="coiled-coil region" evidence="4">
    <location>
        <begin position="1055"/>
        <end position="1160"/>
    </location>
</feature>
<evidence type="ECO:0000256" key="3">
    <source>
        <dbReference type="ARBA" id="ARBA00022837"/>
    </source>
</evidence>
<dbReference type="GO" id="GO:1990234">
    <property type="term" value="C:transferase complex"/>
    <property type="evidence" value="ECO:0007669"/>
    <property type="project" value="UniProtKB-ARBA"/>
</dbReference>
<dbReference type="EMBL" id="CAMXCT010001256">
    <property type="protein sequence ID" value="CAI3988331.1"/>
    <property type="molecule type" value="Genomic_DNA"/>
</dbReference>
<accession>A0A9P1CDK5</accession>
<dbReference type="PANTHER" id="PTHR22847:SF637">
    <property type="entry name" value="WD REPEAT DOMAIN 5B"/>
    <property type="match status" value="1"/>
</dbReference>
<dbReference type="Proteomes" id="UP001152797">
    <property type="component" value="Unassembled WGS sequence"/>
</dbReference>
<keyword evidence="1" id="KW-0853">WD repeat</keyword>
<dbReference type="SUPFAM" id="SSF50978">
    <property type="entry name" value="WD40 repeat-like"/>
    <property type="match status" value="1"/>
</dbReference>
<sequence>MSVQPTPRSLAGSGSLDASNVAELAGRVFEVLANGQETIGIQDFKRTAKHLAQLSEDYTADPDDAFNRIDLNSDHRIDRSEFEQEINEIRGLLGTRKLAAALAQVQQDCQIRQSFADAEPTHRSEAREEDLGARTQVLEQMVDYFSTLRDDYSSLLDELKQKQELQAQGKTRPPPRARIFGGRKPKPKAPNFPAGNVGDEMKELTATLEKAALQLETTLTRKVSTDHVEAPTPEVEDPDAEEAEGAEDPEDPEDPEDAEEDEQDEQDEQDEDEDEEDEEDEVEELEDEDLDEDEEPEELDEEQERGKAGAEVPDRTEDADDAPDAGLGGTLRLEDPVFEDPAVETKPLEDEAPQPEEQPAASELPRAETEIPAETQPAKAKGKAKKKAKAKTKKTEQAPKKAAKVAPAVGVPPKTTTAEIPAVSPAERPKATAKSKQRPVEEEGMSCVQTLEMGLAVRNAICIGMEVWTVDWAGNVTVRERDDATKVRCEIPTNRFVWSMLHMEPHLMWMGQEAMGISLFDTKRKEFKGSLLGGHTGGVTCLASGDALDGPEIEKGAIPRRRAWSGSNDFTIRQWSIETWHIKDKDSASTAKDAFVFDLGKFRVAISKGLQMHGHKNGVRCLIRIGPTLWSGADDGSIRLWCTVTGNCNEVVEKAHAGSVLKLAVVRSFIWSSGSDGFIREWTLGGSERQCVREVAPVGFDKGAYNIVPLGHDVWTCGHHPNIQVFSQADFFKTAEHPAHEPYVSNLLTVDRVETKIVWSTSIGDKKLKVWRHTIRGSVPQVDELKAANRLFEEEEEVRAKRLDDFVKRTAMLEDALAVSTEEYKNQLKEMGNMLAASKTDAEELRAKCRALEDELDGIRKLFEDMGLGKLMEDPEALAKFLRRAQSIEKIFKDLGLEHFLDHPEELRKVLEAFADLGLDHLLRHPEELKLFLSSAKELREMLEAAGFGDVFNDPSKLEELRKQLDLLRQVRELFEKHGLGDAFKDPSLLAEILSRYEGLRKAFEEYGFSELFEDPYNLKGFLRNYAKLRQAFKDLGLEYLLDSAAAMKDFLAGHTSEEQELLDLRAKASRLEEVEERLRRREEELARVKEEAKSLRERLSAFEAVGDLDSMKRWKSEAQQLVALLRAKGNADGELAELRRELEEKERERQEALERERLMAIRYKELDIFKLDIIARELKALDNELGLVGKEAKFLQQSAGRLKDFGEQQQIHQHGSKMLDQCVQLRSHIRDVINKCLSETQKLHIGAATDDPTAAGELKDGGVMSGWVCESVDAPDYGSSKAARLRHADCWGDDM</sequence>
<feature type="compositionally biased region" description="Basic and acidic residues" evidence="5">
    <location>
        <begin position="304"/>
        <end position="316"/>
    </location>
</feature>
<feature type="coiled-coil region" evidence="4">
    <location>
        <begin position="828"/>
        <end position="862"/>
    </location>
</feature>
<dbReference type="PROSITE" id="PS50222">
    <property type="entry name" value="EF_HAND_2"/>
    <property type="match status" value="1"/>
</dbReference>
<dbReference type="InterPro" id="IPR011992">
    <property type="entry name" value="EF-hand-dom_pair"/>
</dbReference>
<dbReference type="PROSITE" id="PS00018">
    <property type="entry name" value="EF_HAND_1"/>
    <property type="match status" value="1"/>
</dbReference>
<evidence type="ECO:0000256" key="2">
    <source>
        <dbReference type="ARBA" id="ARBA00022737"/>
    </source>
</evidence>
<dbReference type="SMART" id="SM00320">
    <property type="entry name" value="WD40"/>
    <property type="match status" value="3"/>
</dbReference>
<keyword evidence="2" id="KW-0677">Repeat</keyword>
<name>A0A9P1CDK5_9DINO</name>
<dbReference type="PANTHER" id="PTHR22847">
    <property type="entry name" value="WD40 REPEAT PROTEIN"/>
    <property type="match status" value="1"/>
</dbReference>
<dbReference type="EMBL" id="CAMXCT020001256">
    <property type="protein sequence ID" value="CAL1141706.1"/>
    <property type="molecule type" value="Genomic_DNA"/>
</dbReference>
<feature type="non-terminal residue" evidence="7">
    <location>
        <position position="1296"/>
    </location>
</feature>
<dbReference type="SUPFAM" id="SSF47473">
    <property type="entry name" value="EF-hand"/>
    <property type="match status" value="1"/>
</dbReference>
<reference evidence="8" key="2">
    <citation type="submission" date="2024-04" db="EMBL/GenBank/DDBJ databases">
        <authorList>
            <person name="Chen Y."/>
            <person name="Shah S."/>
            <person name="Dougan E. K."/>
            <person name="Thang M."/>
            <person name="Chan C."/>
        </authorList>
    </citation>
    <scope>NUCLEOTIDE SEQUENCE [LARGE SCALE GENOMIC DNA]</scope>
</reference>
<evidence type="ECO:0000313" key="9">
    <source>
        <dbReference type="EMBL" id="CAL4775643.1"/>
    </source>
</evidence>
<protein>
    <submittedName>
        <fullName evidence="9">Fructose-bisphosphate aldolase</fullName>
    </submittedName>
</protein>
<gene>
    <name evidence="7" type="ORF">C1SCF055_LOCUS15523</name>
</gene>
<organism evidence="7">
    <name type="scientific">Cladocopium goreaui</name>
    <dbReference type="NCBI Taxonomy" id="2562237"/>
    <lineage>
        <taxon>Eukaryota</taxon>
        <taxon>Sar</taxon>
        <taxon>Alveolata</taxon>
        <taxon>Dinophyceae</taxon>
        <taxon>Suessiales</taxon>
        <taxon>Symbiodiniaceae</taxon>
        <taxon>Cladocopium</taxon>
    </lineage>
</organism>
<dbReference type="Gene3D" id="2.130.10.10">
    <property type="entry name" value="YVTN repeat-like/Quinoprotein amine dehydrogenase"/>
    <property type="match status" value="1"/>
</dbReference>
<dbReference type="InterPro" id="IPR002048">
    <property type="entry name" value="EF_hand_dom"/>
</dbReference>
<evidence type="ECO:0000313" key="7">
    <source>
        <dbReference type="EMBL" id="CAI3988331.1"/>
    </source>
</evidence>
<dbReference type="InterPro" id="IPR036322">
    <property type="entry name" value="WD40_repeat_dom_sf"/>
</dbReference>
<dbReference type="OrthoDB" id="436118at2759"/>
<feature type="compositionally biased region" description="Low complexity" evidence="5">
    <location>
        <begin position="404"/>
        <end position="418"/>
    </location>
</feature>